<proteinExistence type="predicted"/>
<evidence type="ECO:0000313" key="1">
    <source>
        <dbReference type="EMBL" id="KAG6373039.1"/>
    </source>
</evidence>
<dbReference type="Proteomes" id="UP000683000">
    <property type="component" value="Unassembled WGS sequence"/>
</dbReference>
<accession>A0A8I2YIQ4</accession>
<dbReference type="AlphaFoldDB" id="A0A8I2YIQ4"/>
<comment type="caution">
    <text evidence="1">The sequence shown here is derived from an EMBL/GenBank/DDBJ whole genome shotgun (WGS) entry which is preliminary data.</text>
</comment>
<name>A0A8I2YIQ4_9AGAM</name>
<sequence>MSNQSDPPNLRLHISDLQDILNSIALNNTAKSESVWYEYWDCVLNYWTRRVSDRTMRLSVAPQRQLVREILSDNTQADTDQDWSFEANRGDTSMDLSGNPPSIQKRIREARAGVETQYRIPDFTAFALRRHGLPHRRLVCIIEIKPRADMFRSRVSRSAPQIVTQAKFAFDSFPDLRHVLAIIAFGDSWCMYRFPRDEVTRLYHEQVEGLGDKDAYDPERESTSPTDIDIDKFIVILASKVLKADGSNYHTAFEKALSLITTDLKASSDPLKHE</sequence>
<keyword evidence="2" id="KW-1185">Reference proteome</keyword>
<organism evidence="1 2">
    <name type="scientific">Boletus reticuloceps</name>
    <dbReference type="NCBI Taxonomy" id="495285"/>
    <lineage>
        <taxon>Eukaryota</taxon>
        <taxon>Fungi</taxon>
        <taxon>Dikarya</taxon>
        <taxon>Basidiomycota</taxon>
        <taxon>Agaricomycotina</taxon>
        <taxon>Agaricomycetes</taxon>
        <taxon>Agaricomycetidae</taxon>
        <taxon>Boletales</taxon>
        <taxon>Boletineae</taxon>
        <taxon>Boletaceae</taxon>
        <taxon>Boletoideae</taxon>
        <taxon>Boletus</taxon>
    </lineage>
</organism>
<gene>
    <name evidence="1" type="ORF">JVT61DRAFT_7096</name>
</gene>
<dbReference type="EMBL" id="JAGFBS010000024">
    <property type="protein sequence ID" value="KAG6373039.1"/>
    <property type="molecule type" value="Genomic_DNA"/>
</dbReference>
<protein>
    <submittedName>
        <fullName evidence="1">Uncharacterized protein</fullName>
    </submittedName>
</protein>
<reference evidence="1" key="1">
    <citation type="submission" date="2021-03" db="EMBL/GenBank/DDBJ databases">
        <title>Evolutionary innovations through gain and loss of genes in the ectomycorrhizal Boletales.</title>
        <authorList>
            <person name="Wu G."/>
            <person name="Miyauchi S."/>
            <person name="Morin E."/>
            <person name="Yang Z.-L."/>
            <person name="Xu J."/>
            <person name="Martin F.M."/>
        </authorList>
    </citation>
    <scope>NUCLEOTIDE SEQUENCE</scope>
    <source>
        <strain evidence="1">BR01</strain>
    </source>
</reference>
<evidence type="ECO:0000313" key="2">
    <source>
        <dbReference type="Proteomes" id="UP000683000"/>
    </source>
</evidence>